<organism evidence="8">
    <name type="scientific">Strombidium rassoulzadegani</name>
    <dbReference type="NCBI Taxonomy" id="1082188"/>
    <lineage>
        <taxon>Eukaryota</taxon>
        <taxon>Sar</taxon>
        <taxon>Alveolata</taxon>
        <taxon>Ciliophora</taxon>
        <taxon>Intramacronucleata</taxon>
        <taxon>Spirotrichea</taxon>
        <taxon>Oligotrichia</taxon>
        <taxon>Strombidiidae</taxon>
        <taxon>Strombidium</taxon>
    </lineage>
</organism>
<feature type="binding site" evidence="6">
    <location>
        <position position="186"/>
    </location>
    <ligand>
        <name>FAD</name>
        <dbReference type="ChEBI" id="CHEBI:57692"/>
    </ligand>
</feature>
<reference evidence="8" key="1">
    <citation type="submission" date="2021-01" db="EMBL/GenBank/DDBJ databases">
        <authorList>
            <person name="Corre E."/>
            <person name="Pelletier E."/>
            <person name="Niang G."/>
            <person name="Scheremetjew M."/>
            <person name="Finn R."/>
            <person name="Kale V."/>
            <person name="Holt S."/>
            <person name="Cochrane G."/>
            <person name="Meng A."/>
            <person name="Brown T."/>
            <person name="Cohen L."/>
        </authorList>
    </citation>
    <scope>NUCLEOTIDE SEQUENCE</scope>
    <source>
        <strain evidence="8">Ras09</strain>
    </source>
</reference>
<dbReference type="InterPro" id="IPR001308">
    <property type="entry name" value="ETF_a/FixB"/>
</dbReference>
<dbReference type="AlphaFoldDB" id="A0A7S3CHY8"/>
<keyword evidence="5" id="KW-0249">Electron transport</keyword>
<accession>A0A7S3CHY8</accession>
<name>A0A7S3CHY8_9SPIT</name>
<dbReference type="InterPro" id="IPR033947">
    <property type="entry name" value="ETF_alpha_N"/>
</dbReference>
<comment type="similarity">
    <text evidence="2 5">Belongs to the ETF alpha-subunit/FixB family.</text>
</comment>
<dbReference type="CDD" id="cd01715">
    <property type="entry name" value="ETF_alpha"/>
    <property type="match status" value="1"/>
</dbReference>
<evidence type="ECO:0000256" key="1">
    <source>
        <dbReference type="ARBA" id="ARBA00004305"/>
    </source>
</evidence>
<dbReference type="PIRSF" id="PIRSF000089">
    <property type="entry name" value="Electra_flavoP_a"/>
    <property type="match status" value="1"/>
</dbReference>
<dbReference type="EMBL" id="HBIA01001267">
    <property type="protein sequence ID" value="CAE0228872.1"/>
    <property type="molecule type" value="Transcribed_RNA"/>
</dbReference>
<comment type="subcellular location">
    <subcellularLocation>
        <location evidence="1 5">Mitochondrion matrix</location>
    </subcellularLocation>
</comment>
<feature type="binding site" evidence="6">
    <location>
        <begin position="228"/>
        <end position="232"/>
    </location>
    <ligand>
        <name>FAD</name>
        <dbReference type="ChEBI" id="CHEBI:57692"/>
    </ligand>
</feature>
<dbReference type="InterPro" id="IPR014731">
    <property type="entry name" value="ETF_asu_C"/>
</dbReference>
<evidence type="ECO:0000256" key="6">
    <source>
        <dbReference type="PIRSR" id="PIRSR000089-1"/>
    </source>
</evidence>
<dbReference type="SUPFAM" id="SSF52467">
    <property type="entry name" value="DHS-like NAD/FAD-binding domain"/>
    <property type="match status" value="1"/>
</dbReference>
<keyword evidence="3 5" id="KW-0285">Flavoprotein</keyword>
<dbReference type="Gene3D" id="3.40.50.620">
    <property type="entry name" value="HUPs"/>
    <property type="match status" value="1"/>
</dbReference>
<dbReference type="GO" id="GO:0009055">
    <property type="term" value="F:electron transfer activity"/>
    <property type="evidence" value="ECO:0007669"/>
    <property type="project" value="InterPro"/>
</dbReference>
<dbReference type="Gene3D" id="3.40.50.1220">
    <property type="entry name" value="TPP-binding domain"/>
    <property type="match status" value="1"/>
</dbReference>
<protein>
    <recommendedName>
        <fullName evidence="5">Electron transfer flavoprotein subunit alpha</fullName>
        <shortName evidence="5">Alpha-ETF</shortName>
    </recommendedName>
</protein>
<dbReference type="GO" id="GO:0005759">
    <property type="term" value="C:mitochondrial matrix"/>
    <property type="evidence" value="ECO:0007669"/>
    <property type="project" value="UniProtKB-SubCell"/>
</dbReference>
<sequence>MQDPKVDVFVHGSEESVASQLGEVKKFPGLNKIFVAKHDKLHNPYSKALALISQQLVQKQGYDNVIASSTGFGKDLMPRIGGLLDLQAITDVIEIKEGGAKFVRPIYAGNALCTVSTIDKIKLLTIRNTNFEKVAQGSTENDYAVEEPAEFPEIVDKTKGRFIENIVAKSEMADLTTAKYVVSGGRALKSNENFQMLYDIAETLGTSQCAIGASRAAVDAGMVPNELQVGQTGKVVAPDVYFAIGISGAIQHISGMKDSKVIVAINKDGDAPIFKIANYGLVGDLFKILPELNEKLKAATQ</sequence>
<proteinExistence type="inferred from homology"/>
<dbReference type="GO" id="GO:0033539">
    <property type="term" value="P:fatty acid beta-oxidation using acyl-CoA dehydrogenase"/>
    <property type="evidence" value="ECO:0007669"/>
    <property type="project" value="TreeGrafter"/>
</dbReference>
<keyword evidence="5" id="KW-0813">Transport</keyword>
<evidence type="ECO:0000259" key="7">
    <source>
        <dbReference type="SMART" id="SM00893"/>
    </source>
</evidence>
<keyword evidence="5" id="KW-0496">Mitochondrion</keyword>
<keyword evidence="4 5" id="KW-0274">FAD</keyword>
<dbReference type="InterPro" id="IPR014729">
    <property type="entry name" value="Rossmann-like_a/b/a_fold"/>
</dbReference>
<dbReference type="InterPro" id="IPR014730">
    <property type="entry name" value="ETF_a/b_N"/>
</dbReference>
<dbReference type="PANTHER" id="PTHR43153">
    <property type="entry name" value="ELECTRON TRANSFER FLAVOPROTEIN ALPHA"/>
    <property type="match status" value="1"/>
</dbReference>
<gene>
    <name evidence="8" type="ORF">SRAS04492_LOCUS656</name>
</gene>
<comment type="subunit">
    <text evidence="5">Heterodimer of an alpha and a beta subunit.</text>
</comment>
<dbReference type="InterPro" id="IPR029035">
    <property type="entry name" value="DHS-like_NAD/FAD-binding_dom"/>
</dbReference>
<evidence type="ECO:0000256" key="5">
    <source>
        <dbReference type="PIRNR" id="PIRNR000089"/>
    </source>
</evidence>
<dbReference type="SUPFAM" id="SSF52402">
    <property type="entry name" value="Adenine nucleotide alpha hydrolases-like"/>
    <property type="match status" value="1"/>
</dbReference>
<evidence type="ECO:0000313" key="8">
    <source>
        <dbReference type="EMBL" id="CAE0228872.1"/>
    </source>
</evidence>
<feature type="binding site" evidence="6">
    <location>
        <position position="266"/>
    </location>
    <ligand>
        <name>FAD</name>
        <dbReference type="ChEBI" id="CHEBI:57692"/>
    </ligand>
</feature>
<dbReference type="PANTHER" id="PTHR43153:SF1">
    <property type="entry name" value="ELECTRON TRANSFER FLAVOPROTEIN SUBUNIT ALPHA, MITOCHONDRIAL"/>
    <property type="match status" value="1"/>
</dbReference>
<evidence type="ECO:0000256" key="2">
    <source>
        <dbReference type="ARBA" id="ARBA00005817"/>
    </source>
</evidence>
<dbReference type="FunFam" id="3.40.50.1220:FF:000001">
    <property type="entry name" value="Electron transfer flavoprotein, alpha subunit"/>
    <property type="match status" value="1"/>
</dbReference>
<comment type="cofactor">
    <cofactor evidence="5 6">
        <name>FAD</name>
        <dbReference type="ChEBI" id="CHEBI:57692"/>
    </cofactor>
    <text evidence="5 6">Binds 1 FAD per dimer.</text>
</comment>
<feature type="binding site" evidence="6">
    <location>
        <begin position="245"/>
        <end position="252"/>
    </location>
    <ligand>
        <name>FAD</name>
        <dbReference type="ChEBI" id="CHEBI:57692"/>
    </ligand>
</feature>
<evidence type="ECO:0000256" key="3">
    <source>
        <dbReference type="ARBA" id="ARBA00022630"/>
    </source>
</evidence>
<dbReference type="SMART" id="SM00893">
    <property type="entry name" value="ETF"/>
    <property type="match status" value="1"/>
</dbReference>
<dbReference type="Pfam" id="PF00766">
    <property type="entry name" value="ETF_alpha"/>
    <property type="match status" value="1"/>
</dbReference>
<feature type="domain" description="Electron transfer flavoprotein alpha/beta-subunit N-terminal" evidence="7">
    <location>
        <begin position="6"/>
        <end position="166"/>
    </location>
</feature>
<comment type="function">
    <text evidence="5">The electron transfer flavoprotein serves as a specific electron acceptor for several dehydrogenases, including five acyl-CoA dehydrogenases, glutaryl-CoA and sarcosine dehydrogenase. It transfers the electrons to the main mitochondrial respiratory chain via ETF-ubiquinone oxidoreductase (ETF dehydrogenase).</text>
</comment>
<feature type="binding site" evidence="6">
    <location>
        <begin position="214"/>
        <end position="215"/>
    </location>
    <ligand>
        <name>FAD</name>
        <dbReference type="ChEBI" id="CHEBI:57692"/>
    </ligand>
</feature>
<evidence type="ECO:0000256" key="4">
    <source>
        <dbReference type="ARBA" id="ARBA00022827"/>
    </source>
</evidence>
<dbReference type="GO" id="GO:0050660">
    <property type="term" value="F:flavin adenine dinucleotide binding"/>
    <property type="evidence" value="ECO:0007669"/>
    <property type="project" value="InterPro"/>
</dbReference>
<dbReference type="Pfam" id="PF01012">
    <property type="entry name" value="ETF"/>
    <property type="match status" value="1"/>
</dbReference>